<reference evidence="2" key="1">
    <citation type="journal article" date="2019" name="Int. J. Syst. Evol. Microbiol.">
        <title>The Global Catalogue of Microorganisms (GCM) 10K type strain sequencing project: providing services to taxonomists for standard genome sequencing and annotation.</title>
        <authorList>
            <consortium name="The Broad Institute Genomics Platform"/>
            <consortium name="The Broad Institute Genome Sequencing Center for Infectious Disease"/>
            <person name="Wu L."/>
            <person name="Ma J."/>
        </authorList>
    </citation>
    <scope>NUCLEOTIDE SEQUENCE [LARGE SCALE GENOMIC DNA]</scope>
    <source>
        <strain evidence="2">CGMCC 1.10106</strain>
    </source>
</reference>
<dbReference type="SUPFAM" id="SSF88713">
    <property type="entry name" value="Glycoside hydrolase/deacetylase"/>
    <property type="match status" value="1"/>
</dbReference>
<gene>
    <name evidence="1" type="ORF">GCM10011395_05900</name>
</gene>
<dbReference type="Gene3D" id="3.20.20.370">
    <property type="entry name" value="Glycoside hydrolase/deacetylase"/>
    <property type="match status" value="1"/>
</dbReference>
<evidence type="ECO:0008006" key="3">
    <source>
        <dbReference type="Google" id="ProtNLM"/>
    </source>
</evidence>
<dbReference type="EMBL" id="BMDW01000003">
    <property type="protein sequence ID" value="GGA38406.1"/>
    <property type="molecule type" value="Genomic_DNA"/>
</dbReference>
<keyword evidence="2" id="KW-1185">Reference proteome</keyword>
<evidence type="ECO:0000313" key="1">
    <source>
        <dbReference type="EMBL" id="GGA38406.1"/>
    </source>
</evidence>
<dbReference type="CDD" id="cd10933">
    <property type="entry name" value="CE4_u9"/>
    <property type="match status" value="1"/>
</dbReference>
<dbReference type="Proteomes" id="UP000618591">
    <property type="component" value="Unassembled WGS sequence"/>
</dbReference>
<evidence type="ECO:0000313" key="2">
    <source>
        <dbReference type="Proteomes" id="UP000618591"/>
    </source>
</evidence>
<dbReference type="RefSeq" id="WP_188445379.1">
    <property type="nucleotide sequence ID" value="NZ_BMDW01000003.1"/>
</dbReference>
<comment type="caution">
    <text evidence="1">The sequence shown here is derived from an EMBL/GenBank/DDBJ whole genome shotgun (WGS) entry which is preliminary data.</text>
</comment>
<dbReference type="InterPro" id="IPR011330">
    <property type="entry name" value="Glyco_hydro/deAcase_b/a-brl"/>
</dbReference>
<organism evidence="1 2">
    <name type="scientific">Sphingomonas psychrolutea</name>
    <dbReference type="NCBI Taxonomy" id="1259676"/>
    <lineage>
        <taxon>Bacteria</taxon>
        <taxon>Pseudomonadati</taxon>
        <taxon>Pseudomonadota</taxon>
        <taxon>Alphaproteobacteria</taxon>
        <taxon>Sphingomonadales</taxon>
        <taxon>Sphingomonadaceae</taxon>
        <taxon>Sphingomonas</taxon>
    </lineage>
</organism>
<protein>
    <recommendedName>
        <fullName evidence="3">Polysaccharide deacetylase</fullName>
    </recommendedName>
</protein>
<sequence length="327" mass="35734">MTDVLITIDTELSAGLHQRGMSARENIDNSILGVVPGGTVGIGWQMDQLEAHGLKGVFFVDPMPALVYGPEILADMIGPIVARRHEVQLHVHTEWLAWAKSAPVGKRRGQNIGDFDLADQSTLLGLARDLLEQAAVPRPIAFRAGNYGADDRTLIALSDLGIAWDSSFNASYLGAACRIGLTANDHAPVWRHGVVEVPVSGISASSGLVRPAQVCALSRWEMIDALRHAAQHRQAAFVIVSHSFEMLSRDRRRPNRAVMARFTAMCREIARNPDLRSVGFGDLDPAIAAPLHPKSSRLPANPVRMIGRVIEQAAATVRYERQWSRAR</sequence>
<accession>A0ABQ1G7R7</accession>
<name>A0ABQ1G7R7_9SPHN</name>
<proteinExistence type="predicted"/>